<name>A0AAX6EVV8_IRIPA</name>
<dbReference type="Proteomes" id="UP001140949">
    <property type="component" value="Unassembled WGS sequence"/>
</dbReference>
<sequence>MLHPTQQTPIDHDIHDDDVAIPVVPTNNVGSPTKGKKYVMLLSQNLKEEVAKGYLAAHTRHRECCLGEGDNRSESTDFWSIKWQLKTL</sequence>
<gene>
    <name evidence="1" type="ORF">M6B38_171955</name>
</gene>
<reference evidence="1" key="2">
    <citation type="submission" date="2023-04" db="EMBL/GenBank/DDBJ databases">
        <authorList>
            <person name="Bruccoleri R.E."/>
            <person name="Oakeley E.J."/>
            <person name="Faust A.-M."/>
            <person name="Dessus-Babus S."/>
            <person name="Altorfer M."/>
            <person name="Burckhardt D."/>
            <person name="Oertli M."/>
            <person name="Naumann U."/>
            <person name="Petersen F."/>
            <person name="Wong J."/>
        </authorList>
    </citation>
    <scope>NUCLEOTIDE SEQUENCE</scope>
    <source>
        <strain evidence="1">GSM-AAB239-AS_SAM_17_03QT</strain>
        <tissue evidence="1">Leaf</tissue>
    </source>
</reference>
<evidence type="ECO:0000313" key="1">
    <source>
        <dbReference type="EMBL" id="KAJ6807999.1"/>
    </source>
</evidence>
<organism evidence="1 2">
    <name type="scientific">Iris pallida</name>
    <name type="common">Sweet iris</name>
    <dbReference type="NCBI Taxonomy" id="29817"/>
    <lineage>
        <taxon>Eukaryota</taxon>
        <taxon>Viridiplantae</taxon>
        <taxon>Streptophyta</taxon>
        <taxon>Embryophyta</taxon>
        <taxon>Tracheophyta</taxon>
        <taxon>Spermatophyta</taxon>
        <taxon>Magnoliopsida</taxon>
        <taxon>Liliopsida</taxon>
        <taxon>Asparagales</taxon>
        <taxon>Iridaceae</taxon>
        <taxon>Iridoideae</taxon>
        <taxon>Irideae</taxon>
        <taxon>Iris</taxon>
    </lineage>
</organism>
<accession>A0AAX6EVV8</accession>
<dbReference type="EMBL" id="JANAVB010033645">
    <property type="protein sequence ID" value="KAJ6807999.1"/>
    <property type="molecule type" value="Genomic_DNA"/>
</dbReference>
<proteinExistence type="predicted"/>
<comment type="caution">
    <text evidence="1">The sequence shown here is derived from an EMBL/GenBank/DDBJ whole genome shotgun (WGS) entry which is preliminary data.</text>
</comment>
<evidence type="ECO:0000313" key="2">
    <source>
        <dbReference type="Proteomes" id="UP001140949"/>
    </source>
</evidence>
<keyword evidence="2" id="KW-1185">Reference proteome</keyword>
<reference evidence="1" key="1">
    <citation type="journal article" date="2023" name="GigaByte">
        <title>Genome assembly of the bearded iris, Iris pallida Lam.</title>
        <authorList>
            <person name="Bruccoleri R.E."/>
            <person name="Oakeley E.J."/>
            <person name="Faust A.M.E."/>
            <person name="Altorfer M."/>
            <person name="Dessus-Babus S."/>
            <person name="Burckhardt D."/>
            <person name="Oertli M."/>
            <person name="Naumann U."/>
            <person name="Petersen F."/>
            <person name="Wong J."/>
        </authorList>
    </citation>
    <scope>NUCLEOTIDE SEQUENCE</scope>
    <source>
        <strain evidence="1">GSM-AAB239-AS_SAM_17_03QT</strain>
    </source>
</reference>
<protein>
    <submittedName>
        <fullName evidence="1">Midasin</fullName>
    </submittedName>
</protein>
<dbReference type="AlphaFoldDB" id="A0AAX6EVV8"/>